<accession>A0AAX2CJH7</accession>
<evidence type="ECO:0000313" key="3">
    <source>
        <dbReference type="EMBL" id="SCL98782.1"/>
    </source>
</evidence>
<evidence type="ECO:0000256" key="2">
    <source>
        <dbReference type="ARBA" id="ARBA00023002"/>
    </source>
</evidence>
<evidence type="ECO:0000256" key="1">
    <source>
        <dbReference type="ARBA" id="ARBA00006484"/>
    </source>
</evidence>
<dbReference type="GO" id="GO:0016491">
    <property type="term" value="F:oxidoreductase activity"/>
    <property type="evidence" value="ECO:0007669"/>
    <property type="project" value="UniProtKB-KW"/>
</dbReference>
<dbReference type="Pfam" id="PF00106">
    <property type="entry name" value="adh_short"/>
    <property type="match status" value="1"/>
</dbReference>
<gene>
    <name evidence="3" type="ORF">BCB44BAC_03063</name>
</gene>
<name>A0AAX2CJH7_9BACI</name>
<reference evidence="3 4" key="1">
    <citation type="submission" date="2016-08" db="EMBL/GenBank/DDBJ databases">
        <authorList>
            <person name="Loux V."/>
            <person name="Rue O."/>
        </authorList>
    </citation>
    <scope>NUCLEOTIDE SEQUENCE [LARGE SCALE GENOMIC DNA]</scope>
    <source>
        <strain evidence="3 4">AFSSA_08CEB44bac</strain>
    </source>
</reference>
<keyword evidence="2" id="KW-0560">Oxidoreductase</keyword>
<dbReference type="SUPFAM" id="SSF51735">
    <property type="entry name" value="NAD(P)-binding Rossmann-fold domains"/>
    <property type="match status" value="1"/>
</dbReference>
<dbReference type="InterPro" id="IPR002347">
    <property type="entry name" value="SDR_fam"/>
</dbReference>
<dbReference type="PANTHER" id="PTHR43180">
    <property type="entry name" value="3-OXOACYL-(ACYL-CARRIER-PROTEIN) REDUCTASE (AFU_ORTHOLOGUE AFUA_6G11210)"/>
    <property type="match status" value="1"/>
</dbReference>
<dbReference type="NCBIfam" id="NF005224">
    <property type="entry name" value="PRK06720.1"/>
    <property type="match status" value="1"/>
</dbReference>
<proteinExistence type="inferred from homology"/>
<dbReference type="PANTHER" id="PTHR43180:SF66">
    <property type="entry name" value="SHORT-CHAIN DEHYDROGENASE_REDUCTASE FAMILY PROTEIN"/>
    <property type="match status" value="1"/>
</dbReference>
<organism evidence="3 4">
    <name type="scientific">Bacillus cytotoxicus</name>
    <dbReference type="NCBI Taxonomy" id="580165"/>
    <lineage>
        <taxon>Bacteria</taxon>
        <taxon>Bacillati</taxon>
        <taxon>Bacillota</taxon>
        <taxon>Bacilli</taxon>
        <taxon>Bacillales</taxon>
        <taxon>Bacillaceae</taxon>
        <taxon>Bacillus</taxon>
        <taxon>Bacillus cereus group</taxon>
    </lineage>
</organism>
<sequence>MKLAGKVIVVTGGGIGIGRSTALLLASNGAKVIVTDINRESGQATAEEIVNLGGEARFVSHNMDRQRDWQHVIDVAIATYHRIDMLFHNAVLYKIDAIFFDQQGNDSNVLCMNDVSIEIKQLTSSFMKQQEEVMLTDLPIFGVISAKKQSFHTVEALV</sequence>
<evidence type="ECO:0000313" key="4">
    <source>
        <dbReference type="Proteomes" id="UP000242164"/>
    </source>
</evidence>
<dbReference type="AlphaFoldDB" id="A0AAX2CJH7"/>
<dbReference type="EMBL" id="FMIK01000040">
    <property type="protein sequence ID" value="SCL98782.1"/>
    <property type="molecule type" value="Genomic_DNA"/>
</dbReference>
<comment type="similarity">
    <text evidence="1">Belongs to the short-chain dehydrogenases/reductases (SDR) family.</text>
</comment>
<dbReference type="Gene3D" id="3.40.50.720">
    <property type="entry name" value="NAD(P)-binding Rossmann-like Domain"/>
    <property type="match status" value="1"/>
</dbReference>
<dbReference type="RefSeq" id="WP_012095177.1">
    <property type="nucleotide sequence ID" value="NZ_CP066179.1"/>
</dbReference>
<protein>
    <submittedName>
        <fullName evidence="3">Short-chain dehydrogenase/reductase SDR</fullName>
    </submittedName>
</protein>
<dbReference type="Proteomes" id="UP000242164">
    <property type="component" value="Unassembled WGS sequence"/>
</dbReference>
<dbReference type="InterPro" id="IPR036291">
    <property type="entry name" value="NAD(P)-bd_dom_sf"/>
</dbReference>
<comment type="caution">
    <text evidence="3">The sequence shown here is derived from an EMBL/GenBank/DDBJ whole genome shotgun (WGS) entry which is preliminary data.</text>
</comment>